<evidence type="ECO:0000313" key="1">
    <source>
        <dbReference type="EMBL" id="ETO09808.1"/>
    </source>
</evidence>
<evidence type="ECO:0008006" key="3">
    <source>
        <dbReference type="Google" id="ProtNLM"/>
    </source>
</evidence>
<dbReference type="EMBL" id="ASPP01023895">
    <property type="protein sequence ID" value="ETO09808.1"/>
    <property type="molecule type" value="Genomic_DNA"/>
</dbReference>
<dbReference type="AlphaFoldDB" id="X6M735"/>
<dbReference type="PANTHER" id="PTHR43885">
    <property type="entry name" value="HALOACID DEHALOGENASE-LIKE HYDROLASE"/>
    <property type="match status" value="1"/>
</dbReference>
<reference evidence="1 2" key="1">
    <citation type="journal article" date="2013" name="Curr. Biol.">
        <title>The Genome of the Foraminiferan Reticulomyxa filosa.</title>
        <authorList>
            <person name="Glockner G."/>
            <person name="Hulsmann N."/>
            <person name="Schleicher M."/>
            <person name="Noegel A.A."/>
            <person name="Eichinger L."/>
            <person name="Gallinger C."/>
            <person name="Pawlowski J."/>
            <person name="Sierra R."/>
            <person name="Euteneuer U."/>
            <person name="Pillet L."/>
            <person name="Moustafa A."/>
            <person name="Platzer M."/>
            <person name="Groth M."/>
            <person name="Szafranski K."/>
            <person name="Schliwa M."/>
        </authorList>
    </citation>
    <scope>NUCLEOTIDE SEQUENCE [LARGE SCALE GENOMIC DNA]</scope>
</reference>
<dbReference type="OrthoDB" id="40579at2759"/>
<proteinExistence type="predicted"/>
<dbReference type="Gene3D" id="1.10.150.240">
    <property type="entry name" value="Putative phosphatase, domain 2"/>
    <property type="match status" value="1"/>
</dbReference>
<dbReference type="SFLD" id="SFLDG01129">
    <property type="entry name" value="C1.5:_HAD__Beta-PGM__Phosphata"/>
    <property type="match status" value="1"/>
</dbReference>
<dbReference type="Gene3D" id="3.40.50.1000">
    <property type="entry name" value="HAD superfamily/HAD-like"/>
    <property type="match status" value="1"/>
</dbReference>
<sequence>IPRLLLFDVDGTLLRSRHKHKLYSPLLVTLNETFGLSISTTEGVLFDGLTDRLILRKLLEYNESVHKIDLSSFKKAGTYEEYIVKAAQNIAKYHEDAISKGISSYEILPHVDKLLTELTTRPKFHQKFYIGLLSGNMIDSIPIKFHNAKINLKYFNTITQSVYYFSNFHFFKKKKKDGKSHLLGAFGSDAENRNDLVKFAKQRFAFKLGIKPEQIGNDRLLIIGDTPKDIECAHSNQVACVAVATGIYSVKDLQTAGADVVLESFEDWEKAIQHFDTCQYTSK</sequence>
<dbReference type="InterPro" id="IPR023198">
    <property type="entry name" value="PGP-like_dom2"/>
</dbReference>
<evidence type="ECO:0000313" key="2">
    <source>
        <dbReference type="Proteomes" id="UP000023152"/>
    </source>
</evidence>
<organism evidence="1 2">
    <name type="scientific">Reticulomyxa filosa</name>
    <dbReference type="NCBI Taxonomy" id="46433"/>
    <lineage>
        <taxon>Eukaryota</taxon>
        <taxon>Sar</taxon>
        <taxon>Rhizaria</taxon>
        <taxon>Retaria</taxon>
        <taxon>Foraminifera</taxon>
        <taxon>Monothalamids</taxon>
        <taxon>Reticulomyxidae</taxon>
        <taxon>Reticulomyxa</taxon>
    </lineage>
</organism>
<dbReference type="InterPro" id="IPR036412">
    <property type="entry name" value="HAD-like_sf"/>
</dbReference>
<dbReference type="SUPFAM" id="SSF56784">
    <property type="entry name" value="HAD-like"/>
    <property type="match status" value="1"/>
</dbReference>
<dbReference type="PANTHER" id="PTHR43885:SF1">
    <property type="entry name" value="SUPERFAMILY HYDROLASE, PUTATIVE (AFU_ORTHOLOGUE AFUA_4G13290)-RELATED"/>
    <property type="match status" value="1"/>
</dbReference>
<keyword evidence="2" id="KW-1185">Reference proteome</keyword>
<dbReference type="SFLD" id="SFLDS00003">
    <property type="entry name" value="Haloacid_Dehalogenase"/>
    <property type="match status" value="1"/>
</dbReference>
<accession>X6M735</accession>
<feature type="non-terminal residue" evidence="1">
    <location>
        <position position="1"/>
    </location>
</feature>
<protein>
    <recommendedName>
        <fullName evidence="3">HAD family hydrolase</fullName>
    </recommendedName>
</protein>
<gene>
    <name evidence="1" type="ORF">RFI_27570</name>
</gene>
<dbReference type="Pfam" id="PF13242">
    <property type="entry name" value="Hydrolase_like"/>
    <property type="match status" value="1"/>
</dbReference>
<dbReference type="InterPro" id="IPR023214">
    <property type="entry name" value="HAD_sf"/>
</dbReference>
<dbReference type="Proteomes" id="UP000023152">
    <property type="component" value="Unassembled WGS sequence"/>
</dbReference>
<name>X6M735_RETFI</name>
<comment type="caution">
    <text evidence="1">The sequence shown here is derived from an EMBL/GenBank/DDBJ whole genome shotgun (WGS) entry which is preliminary data.</text>
</comment>